<dbReference type="PANTHER" id="PTHR46797">
    <property type="entry name" value="HTH-TYPE TRANSCRIPTIONAL REGULATOR"/>
    <property type="match status" value="1"/>
</dbReference>
<evidence type="ECO:0000313" key="3">
    <source>
        <dbReference type="EMBL" id="GAA3060129.1"/>
    </source>
</evidence>
<dbReference type="InterPro" id="IPR011051">
    <property type="entry name" value="RmlC_Cupin_sf"/>
</dbReference>
<dbReference type="EMBL" id="BAAAVT010000006">
    <property type="protein sequence ID" value="GAA3060129.1"/>
    <property type="molecule type" value="Genomic_DNA"/>
</dbReference>
<dbReference type="Pfam" id="PF01381">
    <property type="entry name" value="HTH_3"/>
    <property type="match status" value="1"/>
</dbReference>
<dbReference type="SUPFAM" id="SSF51182">
    <property type="entry name" value="RmlC-like cupins"/>
    <property type="match status" value="1"/>
</dbReference>
<feature type="domain" description="HTH cro/C1-type" evidence="2">
    <location>
        <begin position="14"/>
        <end position="68"/>
    </location>
</feature>
<dbReference type="Pfam" id="PF07883">
    <property type="entry name" value="Cupin_2"/>
    <property type="match status" value="1"/>
</dbReference>
<evidence type="ECO:0000256" key="1">
    <source>
        <dbReference type="ARBA" id="ARBA00023125"/>
    </source>
</evidence>
<keyword evidence="4" id="KW-1185">Reference proteome</keyword>
<dbReference type="CDD" id="cd00093">
    <property type="entry name" value="HTH_XRE"/>
    <property type="match status" value="1"/>
</dbReference>
<protein>
    <submittedName>
        <fullName evidence="3">Helix-turn-helix domain-containing protein</fullName>
    </submittedName>
</protein>
<keyword evidence="1" id="KW-0238">DNA-binding</keyword>
<dbReference type="SMART" id="SM00530">
    <property type="entry name" value="HTH_XRE"/>
    <property type="match status" value="1"/>
</dbReference>
<dbReference type="Gene3D" id="2.60.120.10">
    <property type="entry name" value="Jelly Rolls"/>
    <property type="match status" value="1"/>
</dbReference>
<accession>A0ABP6LTJ1</accession>
<dbReference type="InterPro" id="IPR001387">
    <property type="entry name" value="Cro/C1-type_HTH"/>
</dbReference>
<sequence length="191" mass="20680">MHCMDVTQALGERVRSARLRRGWTLDRLAEAAGVSRRMAVNIEQGTTNPTLATLLKLSEALGTGLPALVEPPRRPLQVTRSGEGSTLWKGEHGGRGVLVASSDRPDVVELWDWTLRPGESHRSAPHLPDTRELLHVISGELTVEVDDDAVTLAPGDSLTFPGDAPHAYRCTGADPTRFSLTVHEPRSEGPS</sequence>
<dbReference type="InterPro" id="IPR010982">
    <property type="entry name" value="Lambda_DNA-bd_dom_sf"/>
</dbReference>
<dbReference type="InterPro" id="IPR014710">
    <property type="entry name" value="RmlC-like_jellyroll"/>
</dbReference>
<comment type="caution">
    <text evidence="3">The sequence shown here is derived from an EMBL/GenBank/DDBJ whole genome shotgun (WGS) entry which is preliminary data.</text>
</comment>
<organism evidence="3 4">
    <name type="scientific">Nesterenkonia aethiopica</name>
    <dbReference type="NCBI Taxonomy" id="269144"/>
    <lineage>
        <taxon>Bacteria</taxon>
        <taxon>Bacillati</taxon>
        <taxon>Actinomycetota</taxon>
        <taxon>Actinomycetes</taxon>
        <taxon>Micrococcales</taxon>
        <taxon>Micrococcaceae</taxon>
        <taxon>Nesterenkonia</taxon>
    </lineage>
</organism>
<evidence type="ECO:0000313" key="4">
    <source>
        <dbReference type="Proteomes" id="UP001500236"/>
    </source>
</evidence>
<dbReference type="InterPro" id="IPR050807">
    <property type="entry name" value="TransReg_Diox_bact_type"/>
</dbReference>
<dbReference type="Proteomes" id="UP001500236">
    <property type="component" value="Unassembled WGS sequence"/>
</dbReference>
<dbReference type="PROSITE" id="PS50943">
    <property type="entry name" value="HTH_CROC1"/>
    <property type="match status" value="1"/>
</dbReference>
<name>A0ABP6LTJ1_9MICC</name>
<dbReference type="PANTHER" id="PTHR46797:SF1">
    <property type="entry name" value="METHYLPHOSPHONATE SYNTHASE"/>
    <property type="match status" value="1"/>
</dbReference>
<reference evidence="4" key="1">
    <citation type="journal article" date="2019" name="Int. J. Syst. Evol. Microbiol.">
        <title>The Global Catalogue of Microorganisms (GCM) 10K type strain sequencing project: providing services to taxonomists for standard genome sequencing and annotation.</title>
        <authorList>
            <consortium name="The Broad Institute Genomics Platform"/>
            <consortium name="The Broad Institute Genome Sequencing Center for Infectious Disease"/>
            <person name="Wu L."/>
            <person name="Ma J."/>
        </authorList>
    </citation>
    <scope>NUCLEOTIDE SEQUENCE [LARGE SCALE GENOMIC DNA]</scope>
    <source>
        <strain evidence="4">JCM 14309</strain>
    </source>
</reference>
<dbReference type="InterPro" id="IPR013096">
    <property type="entry name" value="Cupin_2"/>
</dbReference>
<proteinExistence type="predicted"/>
<dbReference type="SUPFAM" id="SSF47413">
    <property type="entry name" value="lambda repressor-like DNA-binding domains"/>
    <property type="match status" value="1"/>
</dbReference>
<evidence type="ECO:0000259" key="2">
    <source>
        <dbReference type="PROSITE" id="PS50943"/>
    </source>
</evidence>
<gene>
    <name evidence="3" type="ORF">GCM10010529_12280</name>
</gene>
<dbReference type="CDD" id="cd02209">
    <property type="entry name" value="cupin_XRE_C"/>
    <property type="match status" value="1"/>
</dbReference>
<dbReference type="Gene3D" id="1.10.260.40">
    <property type="entry name" value="lambda repressor-like DNA-binding domains"/>
    <property type="match status" value="1"/>
</dbReference>